<accession>A0ABU9MXJ1</accession>
<feature type="transmembrane region" description="Helical" evidence="1">
    <location>
        <begin position="123"/>
        <end position="149"/>
    </location>
</feature>
<dbReference type="RefSeq" id="WP_342676795.1">
    <property type="nucleotide sequence ID" value="NZ_JBCGCU010000003.1"/>
</dbReference>
<evidence type="ECO:0000313" key="2">
    <source>
        <dbReference type="EMBL" id="MEM0514745.1"/>
    </source>
</evidence>
<reference evidence="2 3" key="1">
    <citation type="submission" date="2024-03" db="EMBL/GenBank/DDBJ databases">
        <title>Pseudoalteromonas qingdaonensis sp. nov., isolated from the intestines of marine benthic organisms.</title>
        <authorList>
            <person name="Lin X."/>
            <person name="Fang S."/>
            <person name="Hu X."/>
        </authorList>
    </citation>
    <scope>NUCLEOTIDE SEQUENCE [LARGE SCALE GENOMIC DNA]</scope>
    <source>
        <strain evidence="2 3">YIC-827</strain>
    </source>
</reference>
<organism evidence="2 3">
    <name type="scientific">Pseudoalteromonas qingdaonensis</name>
    <dbReference type="NCBI Taxonomy" id="3131913"/>
    <lineage>
        <taxon>Bacteria</taxon>
        <taxon>Pseudomonadati</taxon>
        <taxon>Pseudomonadota</taxon>
        <taxon>Gammaproteobacteria</taxon>
        <taxon>Alteromonadales</taxon>
        <taxon>Pseudoalteromonadaceae</taxon>
        <taxon>Pseudoalteromonas</taxon>
    </lineage>
</organism>
<comment type="caution">
    <text evidence="2">The sequence shown here is derived from an EMBL/GenBank/DDBJ whole genome shotgun (WGS) entry which is preliminary data.</text>
</comment>
<feature type="transmembrane region" description="Helical" evidence="1">
    <location>
        <begin position="23"/>
        <end position="42"/>
    </location>
</feature>
<dbReference type="EMBL" id="JBCGCU010000003">
    <property type="protein sequence ID" value="MEM0514745.1"/>
    <property type="molecule type" value="Genomic_DNA"/>
</dbReference>
<protein>
    <submittedName>
        <fullName evidence="2">ABC transporter permease subunit</fullName>
    </submittedName>
</protein>
<dbReference type="PANTHER" id="PTHR43471">
    <property type="entry name" value="ABC TRANSPORTER PERMEASE"/>
    <property type="match status" value="1"/>
</dbReference>
<feature type="transmembrane region" description="Helical" evidence="1">
    <location>
        <begin position="196"/>
        <end position="222"/>
    </location>
</feature>
<dbReference type="Pfam" id="PF12679">
    <property type="entry name" value="ABC2_membrane_2"/>
    <property type="match status" value="1"/>
</dbReference>
<dbReference type="Proteomes" id="UP001447008">
    <property type="component" value="Unassembled WGS sequence"/>
</dbReference>
<feature type="transmembrane region" description="Helical" evidence="1">
    <location>
        <begin position="169"/>
        <end position="189"/>
    </location>
</feature>
<feature type="transmembrane region" description="Helical" evidence="1">
    <location>
        <begin position="242"/>
        <end position="262"/>
    </location>
</feature>
<evidence type="ECO:0000256" key="1">
    <source>
        <dbReference type="SAM" id="Phobius"/>
    </source>
</evidence>
<feature type="transmembrane region" description="Helical" evidence="1">
    <location>
        <begin position="78"/>
        <end position="102"/>
    </location>
</feature>
<gene>
    <name evidence="2" type="ORF">WCN91_04755</name>
</gene>
<proteinExistence type="predicted"/>
<keyword evidence="1" id="KW-0472">Membrane</keyword>
<keyword evidence="1" id="KW-0812">Transmembrane</keyword>
<evidence type="ECO:0000313" key="3">
    <source>
        <dbReference type="Proteomes" id="UP001447008"/>
    </source>
</evidence>
<name>A0ABU9MXJ1_9GAMM</name>
<keyword evidence="3" id="KW-1185">Reference proteome</keyword>
<keyword evidence="1" id="KW-1133">Transmembrane helix</keyword>
<sequence length="269" mass="30399">MDPVRIGKLMQFELARHFLTKKAWLALLAFALVWLMIYRYGVYEAVNILAQPEFEQFILAVFGNLGLQSLLYWPDAEMAVYCLIALLTFPPFIIYLCSDQFVSDRERGTLRFIALRATRLEIVLGRFFGHTLSTAFLIAISLCGALILVALRDISILPQALWHALQFELLLLVNLLPFIALMSLLNTVARSSRMALIYVILLYSLGLLILSILQVKLGVPMVLDYLFPGEPLDQIATLRPPLMSAVLWPLVQSGLFLGLGFYKFQRGSL</sequence>